<feature type="region of interest" description="Disordered" evidence="1">
    <location>
        <begin position="49"/>
        <end position="88"/>
    </location>
</feature>
<evidence type="ECO:0000313" key="3">
    <source>
        <dbReference type="Proteomes" id="UP000324222"/>
    </source>
</evidence>
<accession>A0A5B7E899</accession>
<dbReference type="AlphaFoldDB" id="A0A5B7E899"/>
<feature type="compositionally biased region" description="Basic residues" evidence="1">
    <location>
        <begin position="56"/>
        <end position="66"/>
    </location>
</feature>
<keyword evidence="3" id="KW-1185">Reference proteome</keyword>
<evidence type="ECO:0000256" key="1">
    <source>
        <dbReference type="SAM" id="MobiDB-lite"/>
    </source>
</evidence>
<dbReference type="Proteomes" id="UP000324222">
    <property type="component" value="Unassembled WGS sequence"/>
</dbReference>
<reference evidence="2 3" key="1">
    <citation type="submission" date="2019-05" db="EMBL/GenBank/DDBJ databases">
        <title>Another draft genome of Portunus trituberculatus and its Hox gene families provides insights of decapod evolution.</title>
        <authorList>
            <person name="Jeong J.-H."/>
            <person name="Song I."/>
            <person name="Kim S."/>
            <person name="Choi T."/>
            <person name="Kim D."/>
            <person name="Ryu S."/>
            <person name="Kim W."/>
        </authorList>
    </citation>
    <scope>NUCLEOTIDE SEQUENCE [LARGE SCALE GENOMIC DNA]</scope>
    <source>
        <tissue evidence="2">Muscle</tissue>
    </source>
</reference>
<proteinExistence type="predicted"/>
<comment type="caution">
    <text evidence="2">The sequence shown here is derived from an EMBL/GenBank/DDBJ whole genome shotgun (WGS) entry which is preliminary data.</text>
</comment>
<dbReference type="EMBL" id="VSRR010002095">
    <property type="protein sequence ID" value="MPC29577.1"/>
    <property type="molecule type" value="Genomic_DNA"/>
</dbReference>
<gene>
    <name evidence="2" type="ORF">E2C01_022818</name>
</gene>
<feature type="compositionally biased region" description="Basic and acidic residues" evidence="1">
    <location>
        <begin position="67"/>
        <end position="78"/>
    </location>
</feature>
<organism evidence="2 3">
    <name type="scientific">Portunus trituberculatus</name>
    <name type="common">Swimming crab</name>
    <name type="synonym">Neptunus trituberculatus</name>
    <dbReference type="NCBI Taxonomy" id="210409"/>
    <lineage>
        <taxon>Eukaryota</taxon>
        <taxon>Metazoa</taxon>
        <taxon>Ecdysozoa</taxon>
        <taxon>Arthropoda</taxon>
        <taxon>Crustacea</taxon>
        <taxon>Multicrustacea</taxon>
        <taxon>Malacostraca</taxon>
        <taxon>Eumalacostraca</taxon>
        <taxon>Eucarida</taxon>
        <taxon>Decapoda</taxon>
        <taxon>Pleocyemata</taxon>
        <taxon>Brachyura</taxon>
        <taxon>Eubrachyura</taxon>
        <taxon>Portunoidea</taxon>
        <taxon>Portunidae</taxon>
        <taxon>Portuninae</taxon>
        <taxon>Portunus</taxon>
    </lineage>
</organism>
<evidence type="ECO:0000313" key="2">
    <source>
        <dbReference type="EMBL" id="MPC29577.1"/>
    </source>
</evidence>
<protein>
    <submittedName>
        <fullName evidence="2">Uncharacterized protein</fullName>
    </submittedName>
</protein>
<sequence>MSQKSSLPDQTHQSFSAAICEYQEALTFALVKLCSRSCKGESHITASTKRLEVRHLARGKRPRRHPREPSRDSRRGECKVSSGCKLKA</sequence>
<name>A0A5B7E899_PORTR</name>